<dbReference type="PANTHER" id="PTHR33116">
    <property type="entry name" value="REVERSE TRANSCRIPTASE ZINC-BINDING DOMAIN-CONTAINING PROTEIN-RELATED-RELATED"/>
    <property type="match status" value="1"/>
</dbReference>
<dbReference type="Pfam" id="PF13456">
    <property type="entry name" value="RVT_3"/>
    <property type="match status" value="1"/>
</dbReference>
<organism evidence="3 4">
    <name type="scientific">Trifolium subterraneum</name>
    <name type="common">Subterranean clover</name>
    <dbReference type="NCBI Taxonomy" id="3900"/>
    <lineage>
        <taxon>Eukaryota</taxon>
        <taxon>Viridiplantae</taxon>
        <taxon>Streptophyta</taxon>
        <taxon>Embryophyta</taxon>
        <taxon>Tracheophyta</taxon>
        <taxon>Spermatophyta</taxon>
        <taxon>Magnoliopsida</taxon>
        <taxon>eudicotyledons</taxon>
        <taxon>Gunneridae</taxon>
        <taxon>Pentapetalae</taxon>
        <taxon>rosids</taxon>
        <taxon>fabids</taxon>
        <taxon>Fabales</taxon>
        <taxon>Fabaceae</taxon>
        <taxon>Papilionoideae</taxon>
        <taxon>50 kb inversion clade</taxon>
        <taxon>NPAAA clade</taxon>
        <taxon>Hologalegina</taxon>
        <taxon>IRL clade</taxon>
        <taxon>Trifolieae</taxon>
        <taxon>Trifolium</taxon>
    </lineage>
</organism>
<dbReference type="SUPFAM" id="SSF56672">
    <property type="entry name" value="DNA/RNA polymerases"/>
    <property type="match status" value="1"/>
</dbReference>
<evidence type="ECO:0000313" key="3">
    <source>
        <dbReference type="EMBL" id="GAU18648.1"/>
    </source>
</evidence>
<dbReference type="Pfam" id="PF14392">
    <property type="entry name" value="zf-CCHC_4"/>
    <property type="match status" value="1"/>
</dbReference>
<dbReference type="Gene3D" id="3.60.10.10">
    <property type="entry name" value="Endonuclease/exonuclease/phosphatase"/>
    <property type="match status" value="1"/>
</dbReference>
<dbReference type="InterPro" id="IPR012337">
    <property type="entry name" value="RNaseH-like_sf"/>
</dbReference>
<dbReference type="SUPFAM" id="SSF53098">
    <property type="entry name" value="Ribonuclease H-like"/>
    <property type="match status" value="1"/>
</dbReference>
<feature type="compositionally biased region" description="Basic and acidic residues" evidence="1">
    <location>
        <begin position="232"/>
        <end position="242"/>
    </location>
</feature>
<dbReference type="InterPro" id="IPR044730">
    <property type="entry name" value="RNase_H-like_dom_plant"/>
</dbReference>
<feature type="region of interest" description="Disordered" evidence="1">
    <location>
        <begin position="232"/>
        <end position="283"/>
    </location>
</feature>
<dbReference type="InterPro" id="IPR025836">
    <property type="entry name" value="Zn_knuckle_CX2CX4HX4C"/>
</dbReference>
<dbReference type="CDD" id="cd01650">
    <property type="entry name" value="RT_nLTR_like"/>
    <property type="match status" value="1"/>
</dbReference>
<dbReference type="PROSITE" id="PS50878">
    <property type="entry name" value="RT_POL"/>
    <property type="match status" value="1"/>
</dbReference>
<dbReference type="GO" id="GO:0004523">
    <property type="term" value="F:RNA-DNA hybrid ribonuclease activity"/>
    <property type="evidence" value="ECO:0007669"/>
    <property type="project" value="InterPro"/>
</dbReference>
<feature type="domain" description="Reverse transcriptase" evidence="2">
    <location>
        <begin position="926"/>
        <end position="1196"/>
    </location>
</feature>
<evidence type="ECO:0000259" key="2">
    <source>
        <dbReference type="PROSITE" id="PS50878"/>
    </source>
</evidence>
<feature type="compositionally biased region" description="Polar residues" evidence="1">
    <location>
        <begin position="426"/>
        <end position="443"/>
    </location>
</feature>
<dbReference type="Pfam" id="PF13966">
    <property type="entry name" value="zf-RVT"/>
    <property type="match status" value="1"/>
</dbReference>
<dbReference type="InterPro" id="IPR025558">
    <property type="entry name" value="DUF4283"/>
</dbReference>
<dbReference type="SUPFAM" id="SSF56219">
    <property type="entry name" value="DNase I-like"/>
    <property type="match status" value="1"/>
</dbReference>
<dbReference type="Pfam" id="PF14111">
    <property type="entry name" value="DUF4283"/>
    <property type="match status" value="1"/>
</dbReference>
<feature type="compositionally biased region" description="Basic and acidic residues" evidence="1">
    <location>
        <begin position="472"/>
        <end position="496"/>
    </location>
</feature>
<dbReference type="InterPro" id="IPR026960">
    <property type="entry name" value="RVT-Znf"/>
</dbReference>
<dbReference type="OrthoDB" id="428918at2759"/>
<protein>
    <recommendedName>
        <fullName evidence="2">Reverse transcriptase domain-containing protein</fullName>
    </recommendedName>
</protein>
<keyword evidence="4" id="KW-1185">Reference proteome</keyword>
<reference evidence="4" key="1">
    <citation type="journal article" date="2017" name="Front. Plant Sci.">
        <title>Climate Clever Clovers: New Paradigm to Reduce the Environmental Footprint of Ruminants by Breeding Low Methanogenic Forages Utilizing Haplotype Variation.</title>
        <authorList>
            <person name="Kaur P."/>
            <person name="Appels R."/>
            <person name="Bayer P.E."/>
            <person name="Keeble-Gagnere G."/>
            <person name="Wang J."/>
            <person name="Hirakawa H."/>
            <person name="Shirasawa K."/>
            <person name="Vercoe P."/>
            <person name="Stefanova K."/>
            <person name="Durmic Z."/>
            <person name="Nichols P."/>
            <person name="Revell C."/>
            <person name="Isobe S.N."/>
            <person name="Edwards D."/>
            <person name="Erskine W."/>
        </authorList>
    </citation>
    <scope>NUCLEOTIDE SEQUENCE [LARGE SCALE GENOMIC DNA]</scope>
    <source>
        <strain evidence="4">cv. Daliak</strain>
    </source>
</reference>
<dbReference type="InterPro" id="IPR043502">
    <property type="entry name" value="DNA/RNA_pol_sf"/>
</dbReference>
<dbReference type="Gene3D" id="3.30.420.10">
    <property type="entry name" value="Ribonuclease H-like superfamily/Ribonuclease H"/>
    <property type="match status" value="1"/>
</dbReference>
<feature type="compositionally biased region" description="Polar residues" evidence="1">
    <location>
        <begin position="454"/>
        <end position="470"/>
    </location>
</feature>
<sequence length="1742" mass="200087">MDHPNLEGLSLHEGEEGFRFDFDEEEEEQLDLRWCLIGRFICDRTFHFNSMKVRMAELWNPVKGVTIKEATAGKILFHFAHPLDMEAVLNGGSWSFDNNMLILEQVHLGMQIEHMPLFHVNMWVQVHDLPMGLTKERVGIPLANYIGAFVEYDKNNNTSFWRQYMRIRVKIDVRLPLKKDTKVMNKEGKWCTVKFKYEKLGTFCFVCGIMGHAENKCEVRFAMEQDNGTREWSSEIRAEPKARGRRPTSRWLKEENGGRTMKSGGDVTEQSNPPATGNSLGPTHAEVAASNQVTTQNPIESNAPTVTNRQNQSLAFNTLSAHTPEISMNFLKTPISQNTINSHGNGTAVMSPAHSILPQDQIPNPFPSINFIKNNHQFTPIIINRPETTPVKTQLLPHQALTFTSQPVTKGPPKPTKTQISRAPPHNNTITQPDPSNIPNPKSIQPRPEKKSKFLSNPTHKPLNLQLNQENTEDKETQGEKKRRREEEHTDSKMNSEVSEHFLTAVPNLCNIAQGHRPDILFLSETLAIKHTMERIRVKLKFDSCLSVDAEGRSGGLSVMWKETISCRIINYSRNFINLIVKEKDEEEWRLTCYYGFPERARRKQAWELLRNLRDMSDLPWCIIDIYLEGYPFTWIKSRGSPNVIEERLDRAMANTKWLMIYPRVKLRNLLTSHSDHSPILLQNSPIIENGRTYSFRFENSWLKEEDIAEVVEEGWGRERGIDIITKTNRCAEKLSGWGRRKRTRFKQEVKDCSEEMERLRGCHDLTNSGRFREVQEKHARLLVQEETYWRQRAKTHWLKEGDLNTRFFHMTASSRQRAKKIGRLVNEDNMAVTTQPELCEVALNYFNHLFKSNVATHDPILSLVTPKITQEDNEQLVKPITRDELKEALFQMHPDKAPGPDGFNPAFYQHFWEVCGDDVFVAATEWLERGYFPSSLNETNICLIPKCENPVSMKDMRPISLCNVLYKMISKLLANRLKGLLEKCVSEEQSAFIEGRSILDNALIAIEVIHSLKRRTRGMKSELALKIDISKAYDKVDWGFMRGMLERLGFSNKWIHWMMLCVSSVNYSILVNYEKVGPIFPGRGLRQGDPLSPYLFILITEGLTYLLKRSLARGDLHGVQICRGAPTVSHLLFADDCFLFCRATIAEANQLMQILKTYEEASGQEINLSKSEVFFSRNLSRAAQEDLSNIMGVRHVLGTGNYLGLPSMIGRKKKDVFAFIKDRVWKRINSWRGRALSRAGKEIMIKSVLQAIPTYIMSVYLLPDTIIRDIERMMNSFWWGGGANNKGIKWLAWDRMTFPKAQGGMGFRDLHIFNMAMIAKQGWNIMTKPHTLVARTYKARYFPNSSLLESKIGHNPSYAWRGIWKAREILMHGCKWSIGNGERIKIMSEPWLKGHEGAWLPSPQDQGRALQAESTYAQEDWNSMWRINAPPKAKHLLWRISKGCLPTRMRLQERHVPCPLICPLCNQQNEDDWHVVFGCDVSGQARQAAGIGQLMDSRFQQASSVKDGIQQVCATTNKDMAGLFAMLLWCLWNNRNNRLWNDASESGRSIGLQAKHLWEEWAEVQHWQQRRNITEQQQHITNWQPPTFGWFKCNVDAGFHRDFNKTSSGWCLRDHQGQFVLAGSRWMEGQCSVVEGEAIAILEALQDLTQRGFDHVIFETDSKSVVEAIHHLRSGSSEFSNIIRHINNIMLCNPNFTVKFIKRQANMAAHSIARAAISWPSRCLFETLPSCISPIIINEMA</sequence>
<name>A0A2Z6M8S0_TRISU</name>
<accession>A0A2Z6M8S0</accession>
<dbReference type="CDD" id="cd06222">
    <property type="entry name" value="RNase_H_like"/>
    <property type="match status" value="1"/>
</dbReference>
<dbReference type="Pfam" id="PF00078">
    <property type="entry name" value="RVT_1"/>
    <property type="match status" value="1"/>
</dbReference>
<dbReference type="InterPro" id="IPR036691">
    <property type="entry name" value="Endo/exonu/phosph_ase_sf"/>
</dbReference>
<dbReference type="InterPro" id="IPR000477">
    <property type="entry name" value="RT_dom"/>
</dbReference>
<evidence type="ECO:0000313" key="4">
    <source>
        <dbReference type="Proteomes" id="UP000242715"/>
    </source>
</evidence>
<feature type="region of interest" description="Disordered" evidence="1">
    <location>
        <begin position="401"/>
        <end position="496"/>
    </location>
</feature>
<dbReference type="InterPro" id="IPR002156">
    <property type="entry name" value="RNaseH_domain"/>
</dbReference>
<dbReference type="InterPro" id="IPR036397">
    <property type="entry name" value="RNaseH_sf"/>
</dbReference>
<dbReference type="GO" id="GO:0003676">
    <property type="term" value="F:nucleic acid binding"/>
    <property type="evidence" value="ECO:0007669"/>
    <property type="project" value="InterPro"/>
</dbReference>
<dbReference type="Proteomes" id="UP000242715">
    <property type="component" value="Unassembled WGS sequence"/>
</dbReference>
<proteinExistence type="predicted"/>
<gene>
    <name evidence="3" type="ORF">TSUD_124810</name>
</gene>
<dbReference type="EMBL" id="DF973188">
    <property type="protein sequence ID" value="GAU18648.1"/>
    <property type="molecule type" value="Genomic_DNA"/>
</dbReference>
<dbReference type="PANTHER" id="PTHR33116:SF86">
    <property type="entry name" value="REVERSE TRANSCRIPTASE DOMAIN-CONTAINING PROTEIN"/>
    <property type="match status" value="1"/>
</dbReference>
<feature type="compositionally biased region" description="Polar residues" evidence="1">
    <location>
        <begin position="268"/>
        <end position="281"/>
    </location>
</feature>
<evidence type="ECO:0000256" key="1">
    <source>
        <dbReference type="SAM" id="MobiDB-lite"/>
    </source>
</evidence>